<evidence type="ECO:0000313" key="1">
    <source>
        <dbReference type="EMBL" id="KAJ1674215.1"/>
    </source>
</evidence>
<keyword evidence="2" id="KW-1185">Reference proteome</keyword>
<evidence type="ECO:0000313" key="2">
    <source>
        <dbReference type="Proteomes" id="UP001145114"/>
    </source>
</evidence>
<organism evidence="1 2">
    <name type="scientific">Spiromyces aspiralis</name>
    <dbReference type="NCBI Taxonomy" id="68401"/>
    <lineage>
        <taxon>Eukaryota</taxon>
        <taxon>Fungi</taxon>
        <taxon>Fungi incertae sedis</taxon>
        <taxon>Zoopagomycota</taxon>
        <taxon>Kickxellomycotina</taxon>
        <taxon>Kickxellomycetes</taxon>
        <taxon>Kickxellales</taxon>
        <taxon>Kickxellaceae</taxon>
        <taxon>Spiromyces</taxon>
    </lineage>
</organism>
<dbReference type="Proteomes" id="UP001145114">
    <property type="component" value="Unassembled WGS sequence"/>
</dbReference>
<accession>A0ACC1HFS2</accession>
<comment type="caution">
    <text evidence="1">The sequence shown here is derived from an EMBL/GenBank/DDBJ whole genome shotgun (WGS) entry which is preliminary data.</text>
</comment>
<dbReference type="EMBL" id="JAMZIH010006161">
    <property type="protein sequence ID" value="KAJ1674215.1"/>
    <property type="molecule type" value="Genomic_DNA"/>
</dbReference>
<gene>
    <name evidence="1" type="primary">GPI16_1</name>
    <name evidence="1" type="ORF">EV182_003733</name>
</gene>
<protein>
    <submittedName>
        <fullName evidence="1">Subunit of the glycosylphosphatidylinositol transamidase complex-like protein</fullName>
    </submittedName>
</protein>
<reference evidence="1" key="1">
    <citation type="submission" date="2022-06" db="EMBL/GenBank/DDBJ databases">
        <title>Phylogenomic reconstructions and comparative analyses of Kickxellomycotina fungi.</title>
        <authorList>
            <person name="Reynolds N.K."/>
            <person name="Stajich J.E."/>
            <person name="Barry K."/>
            <person name="Grigoriev I.V."/>
            <person name="Crous P."/>
            <person name="Smith M.E."/>
        </authorList>
    </citation>
    <scope>NUCLEOTIDE SEQUENCE</scope>
    <source>
        <strain evidence="1">RSA 2271</strain>
    </source>
</reference>
<sequence>MNGRIISRGVAGNWKGLTNALSGMFCASLNYLDHTNSLSPRIVFAENKQEDVMTGTHLVYGQLPRENVCTENLTPWLKQLPCQSKSGLASLLNPYRLYDSEFYSMDLAFRPECRDERCEVTRLHYKQTLSVVLSPRRLLESQEWTLQQLFDRKPAQACPLADNSRVNILLPADTDSRPKLDEHAYAILDIHPSTKMATIDAKKHDSRDTGRHGVAAHRFVVGSGGEKSGSESIIVNSAEESVDVVYFSSLPWYLSVYLHTLRIDAQLGNGSRQTLEYRDLKYQQSRIRGRPTVLEFRLTLPPQSTTTLRLDFDKGYLKYSEHPPDANRGFNIEPAMISFKPGGGKELPLACILDSSSLIGMAAKGATSQGDVSYNGCHLRIFTEPFLASLPTPDFSMPYNVITFTCTALALFFGRMFNLMARDMVVEEKEVAAEGQEKNSGDDDKAAVSTARHEGRSAKSRGKKRAE</sequence>
<proteinExistence type="predicted"/>
<name>A0ACC1HFS2_9FUNG</name>